<gene>
    <name evidence="2" type="ORF">HMPREF9081_0025</name>
</gene>
<dbReference type="Pfam" id="PF15731">
    <property type="entry name" value="MqsA_antitoxin"/>
    <property type="match status" value="1"/>
</dbReference>
<dbReference type="InterPro" id="IPR010982">
    <property type="entry name" value="Lambda_DNA-bd_dom_sf"/>
</dbReference>
<dbReference type="eggNOG" id="COG2944">
    <property type="taxonomic scope" value="Bacteria"/>
</dbReference>
<dbReference type="RefSeq" id="WP_006304835.1">
    <property type="nucleotide sequence ID" value="NZ_GL892076.1"/>
</dbReference>
<dbReference type="GO" id="GO:0003677">
    <property type="term" value="F:DNA binding"/>
    <property type="evidence" value="ECO:0007669"/>
    <property type="project" value="InterPro"/>
</dbReference>
<dbReference type="InterPro" id="IPR032758">
    <property type="entry name" value="MqsA/HigA-2"/>
</dbReference>
<dbReference type="CDD" id="cd00093">
    <property type="entry name" value="HTH_XRE"/>
    <property type="match status" value="1"/>
</dbReference>
<dbReference type="Proteomes" id="UP000004067">
    <property type="component" value="Unassembled WGS sequence"/>
</dbReference>
<organism evidence="2 3">
    <name type="scientific">Centipeda periodontii DSM 2778</name>
    <dbReference type="NCBI Taxonomy" id="888060"/>
    <lineage>
        <taxon>Bacteria</taxon>
        <taxon>Bacillati</taxon>
        <taxon>Bacillota</taxon>
        <taxon>Negativicutes</taxon>
        <taxon>Selenomonadales</taxon>
        <taxon>Selenomonadaceae</taxon>
        <taxon>Centipeda</taxon>
    </lineage>
</organism>
<dbReference type="PROSITE" id="PS50943">
    <property type="entry name" value="HTH_CROC1"/>
    <property type="match status" value="1"/>
</dbReference>
<dbReference type="AlphaFoldDB" id="F5RIE0"/>
<dbReference type="SUPFAM" id="SSF47413">
    <property type="entry name" value="lambda repressor-like DNA-binding domains"/>
    <property type="match status" value="1"/>
</dbReference>
<keyword evidence="3" id="KW-1185">Reference proteome</keyword>
<dbReference type="Gene3D" id="1.10.260.40">
    <property type="entry name" value="lambda repressor-like DNA-binding domains"/>
    <property type="match status" value="1"/>
</dbReference>
<sequence>MKMREVEEIITSCETGEELHRDVRPMTLSYRGESITVDMPGWYSADGETSEHSQEDKKYSDQALNTLKARVEGLPLPTEIRSIRKKFRLTQEQAGTILGGGARAFQKYESGEVLPSRTMANLLLILQEYPQGLETPRARRKELEKIPNT</sequence>
<dbReference type="STRING" id="888060.HMPREF9081_0025"/>
<feature type="domain" description="HTH cro/C1-type" evidence="1">
    <location>
        <begin position="80"/>
        <end position="116"/>
    </location>
</feature>
<dbReference type="NCBIfam" id="TIGR03830">
    <property type="entry name" value="CxxCG_CxxCG_HTH"/>
    <property type="match status" value="1"/>
</dbReference>
<name>F5RIE0_9FIRM</name>
<dbReference type="InterPro" id="IPR001387">
    <property type="entry name" value="Cro/C1-type_HTH"/>
</dbReference>
<dbReference type="Gene3D" id="3.10.20.860">
    <property type="match status" value="1"/>
</dbReference>
<evidence type="ECO:0000259" key="1">
    <source>
        <dbReference type="PROSITE" id="PS50943"/>
    </source>
</evidence>
<evidence type="ECO:0000313" key="3">
    <source>
        <dbReference type="Proteomes" id="UP000004067"/>
    </source>
</evidence>
<accession>F5RIE0</accession>
<dbReference type="EMBL" id="AFHQ01000001">
    <property type="protein sequence ID" value="EGK62743.1"/>
    <property type="molecule type" value="Genomic_DNA"/>
</dbReference>
<proteinExistence type="predicted"/>
<dbReference type="HOGENOM" id="CLU_115776_1_0_9"/>
<evidence type="ECO:0000313" key="2">
    <source>
        <dbReference type="EMBL" id="EGK62743.1"/>
    </source>
</evidence>
<protein>
    <submittedName>
        <fullName evidence="2">XRE family transcriptional regulator</fullName>
    </submittedName>
</protein>
<dbReference type="InterPro" id="IPR022452">
    <property type="entry name" value="MqsA"/>
</dbReference>
<comment type="caution">
    <text evidence="2">The sequence shown here is derived from an EMBL/GenBank/DDBJ whole genome shotgun (WGS) entry which is preliminary data.</text>
</comment>
<reference evidence="2 3" key="1">
    <citation type="submission" date="2011-04" db="EMBL/GenBank/DDBJ databases">
        <authorList>
            <person name="Muzny D."/>
            <person name="Qin X."/>
            <person name="Deng J."/>
            <person name="Jiang H."/>
            <person name="Liu Y."/>
            <person name="Qu J."/>
            <person name="Song X.-Z."/>
            <person name="Zhang L."/>
            <person name="Thornton R."/>
            <person name="Coyle M."/>
            <person name="Francisco L."/>
            <person name="Jackson L."/>
            <person name="Javaid M."/>
            <person name="Korchina V."/>
            <person name="Kovar C."/>
            <person name="Mata R."/>
            <person name="Mathew T."/>
            <person name="Ngo R."/>
            <person name="Nguyen L."/>
            <person name="Nguyen N."/>
            <person name="Okwuonu G."/>
            <person name="Ongeri F."/>
            <person name="Pham C."/>
            <person name="Simmons D."/>
            <person name="Wilczek-Boney K."/>
            <person name="Hale W."/>
            <person name="Jakkamsetti A."/>
            <person name="Pham P."/>
            <person name="Ruth R."/>
            <person name="San Lucas F."/>
            <person name="Warren J."/>
            <person name="Zhang J."/>
            <person name="Zhao Z."/>
            <person name="Zhou C."/>
            <person name="Zhu D."/>
            <person name="Lee S."/>
            <person name="Bess C."/>
            <person name="Blankenburg K."/>
            <person name="Forbes L."/>
            <person name="Fu Q."/>
            <person name="Gubbala S."/>
            <person name="Hirani K."/>
            <person name="Jayaseelan J.C."/>
            <person name="Lara F."/>
            <person name="Munidasa M."/>
            <person name="Palculict T."/>
            <person name="Patil S."/>
            <person name="Pu L.-L."/>
            <person name="Saada N."/>
            <person name="Tang L."/>
            <person name="Weissenberger G."/>
            <person name="Zhu Y."/>
            <person name="Hemphill L."/>
            <person name="Shang Y."/>
            <person name="Youmans B."/>
            <person name="Ayvaz T."/>
            <person name="Ross M."/>
            <person name="Santibanez J."/>
            <person name="Aqrawi P."/>
            <person name="Gross S."/>
            <person name="Joshi V."/>
            <person name="Fowler G."/>
            <person name="Nazareth L."/>
            <person name="Reid J."/>
            <person name="Worley K."/>
            <person name="Petrosino J."/>
            <person name="Highlander S."/>
            <person name="Gibbs R."/>
        </authorList>
    </citation>
    <scope>NUCLEOTIDE SEQUENCE [LARGE SCALE GENOMIC DNA]</scope>
    <source>
        <strain evidence="2 3">DSM 2778</strain>
    </source>
</reference>